<comment type="similarity">
    <text evidence="1 7">Belongs to the cytochrome P450 family.</text>
</comment>
<dbReference type="PROSITE" id="PS00086">
    <property type="entry name" value="CYTOCHROME_P450"/>
    <property type="match status" value="1"/>
</dbReference>
<evidence type="ECO:0000256" key="2">
    <source>
        <dbReference type="ARBA" id="ARBA00022617"/>
    </source>
</evidence>
<dbReference type="PRINTS" id="PR00385">
    <property type="entry name" value="P450"/>
</dbReference>
<gene>
    <name evidence="9" type="ORF">FHR32_007078</name>
</gene>
<evidence type="ECO:0000256" key="1">
    <source>
        <dbReference type="ARBA" id="ARBA00010617"/>
    </source>
</evidence>
<keyword evidence="5 7" id="KW-0408">Iron</keyword>
<evidence type="ECO:0000256" key="7">
    <source>
        <dbReference type="RuleBase" id="RU000461"/>
    </source>
</evidence>
<evidence type="ECO:0000256" key="6">
    <source>
        <dbReference type="ARBA" id="ARBA00023033"/>
    </source>
</evidence>
<dbReference type="GO" id="GO:0005506">
    <property type="term" value="F:iron ion binding"/>
    <property type="evidence" value="ECO:0007669"/>
    <property type="project" value="InterPro"/>
</dbReference>
<keyword evidence="2 7" id="KW-0349">Heme</keyword>
<keyword evidence="6 7" id="KW-0503">Monooxygenase</keyword>
<dbReference type="SUPFAM" id="SSF48264">
    <property type="entry name" value="Cytochrome P450"/>
    <property type="match status" value="1"/>
</dbReference>
<dbReference type="Pfam" id="PF00067">
    <property type="entry name" value="p450"/>
    <property type="match status" value="1"/>
</dbReference>
<evidence type="ECO:0000256" key="8">
    <source>
        <dbReference type="SAM" id="MobiDB-lite"/>
    </source>
</evidence>
<reference evidence="9 10" key="1">
    <citation type="submission" date="2020-08" db="EMBL/GenBank/DDBJ databases">
        <title>Sequencing the genomes of 1000 actinobacteria strains.</title>
        <authorList>
            <person name="Klenk H.-P."/>
        </authorList>
    </citation>
    <scope>NUCLEOTIDE SEQUENCE [LARGE SCALE GENOMIC DNA]</scope>
    <source>
        <strain evidence="9 10">DSM 43023</strain>
    </source>
</reference>
<dbReference type="PANTHER" id="PTHR46696:SF1">
    <property type="entry name" value="CYTOCHROME P450 YJIB-RELATED"/>
    <property type="match status" value="1"/>
</dbReference>
<comment type="caution">
    <text evidence="9">The sequence shown here is derived from an EMBL/GenBank/DDBJ whole genome shotgun (WGS) entry which is preliminary data.</text>
</comment>
<evidence type="ECO:0000256" key="5">
    <source>
        <dbReference type="ARBA" id="ARBA00023004"/>
    </source>
</evidence>
<dbReference type="GO" id="GO:0004497">
    <property type="term" value="F:monooxygenase activity"/>
    <property type="evidence" value="ECO:0007669"/>
    <property type="project" value="UniProtKB-KW"/>
</dbReference>
<dbReference type="PRINTS" id="PR00359">
    <property type="entry name" value="BP450"/>
</dbReference>
<dbReference type="GO" id="GO:0016705">
    <property type="term" value="F:oxidoreductase activity, acting on paired donors, with incorporation or reduction of molecular oxygen"/>
    <property type="evidence" value="ECO:0007669"/>
    <property type="project" value="InterPro"/>
</dbReference>
<evidence type="ECO:0000313" key="10">
    <source>
        <dbReference type="Proteomes" id="UP000534286"/>
    </source>
</evidence>
<dbReference type="RefSeq" id="WP_246468256.1">
    <property type="nucleotide sequence ID" value="NZ_BAABEK010000044.1"/>
</dbReference>
<dbReference type="Proteomes" id="UP000534286">
    <property type="component" value="Unassembled WGS sequence"/>
</dbReference>
<dbReference type="GO" id="GO:0020037">
    <property type="term" value="F:heme binding"/>
    <property type="evidence" value="ECO:0007669"/>
    <property type="project" value="InterPro"/>
</dbReference>
<dbReference type="InterPro" id="IPR002397">
    <property type="entry name" value="Cyt_P450_B"/>
</dbReference>
<evidence type="ECO:0000256" key="3">
    <source>
        <dbReference type="ARBA" id="ARBA00022723"/>
    </source>
</evidence>
<keyword evidence="10" id="KW-1185">Reference proteome</keyword>
<organism evidence="9 10">
    <name type="scientific">Streptosporangium album</name>
    <dbReference type="NCBI Taxonomy" id="47479"/>
    <lineage>
        <taxon>Bacteria</taxon>
        <taxon>Bacillati</taxon>
        <taxon>Actinomycetota</taxon>
        <taxon>Actinomycetes</taxon>
        <taxon>Streptosporangiales</taxon>
        <taxon>Streptosporangiaceae</taxon>
        <taxon>Streptosporangium</taxon>
    </lineage>
</organism>
<dbReference type="AlphaFoldDB" id="A0A7W7S2E7"/>
<dbReference type="InterPro" id="IPR017972">
    <property type="entry name" value="Cyt_P450_CS"/>
</dbReference>
<dbReference type="InterPro" id="IPR001128">
    <property type="entry name" value="Cyt_P450"/>
</dbReference>
<protein>
    <submittedName>
        <fullName evidence="9">Cytochrome P450 monooxygenase</fullName>
    </submittedName>
</protein>
<name>A0A7W7S2E7_9ACTN</name>
<proteinExistence type="inferred from homology"/>
<dbReference type="Gene3D" id="1.10.630.10">
    <property type="entry name" value="Cytochrome P450"/>
    <property type="match status" value="1"/>
</dbReference>
<feature type="region of interest" description="Disordered" evidence="8">
    <location>
        <begin position="1"/>
        <end position="26"/>
    </location>
</feature>
<accession>A0A7W7S2E7</accession>
<sequence>MTEGHRMSSTEMSSIEFPTRRHGQLSPPDEYAVLRAQPGLVRSALPGGSTVWLVARHEDVRAVLTDPRISASPLHPGFPTIGRNGTVPPPDQIPGWFVAYDPPEHTRFRKALIPEFTVRRVSELRPTVQRIVDSCIDAMLAGGTAADLVSAYALPVPSLVICELLGVPRSDRELFESRTRVLVTLTSTEDERDAATQDLLLYIAKLIAMKQRFPGRDLLSRLLSAGTLTPKEISGVTMLLLIAGHETTANNIALGVLMLLLNPQWIHTPGVVEEVLRYLSVADRVALRVAVEDVEIGGQLIRAGEGIVPLGASANHDQATFERADEFDPTRSARHHVAFGYGVHQCLGQNLVRIEMETVFESLFRRIPGLELDQAVEDLPFKYDGVLFGLHALPVRW</sequence>
<dbReference type="EMBL" id="JACHJU010000004">
    <property type="protein sequence ID" value="MBB4942678.1"/>
    <property type="molecule type" value="Genomic_DNA"/>
</dbReference>
<keyword evidence="3 7" id="KW-0479">Metal-binding</keyword>
<evidence type="ECO:0000256" key="4">
    <source>
        <dbReference type="ARBA" id="ARBA00023002"/>
    </source>
</evidence>
<evidence type="ECO:0000313" key="9">
    <source>
        <dbReference type="EMBL" id="MBB4942678.1"/>
    </source>
</evidence>
<dbReference type="PANTHER" id="PTHR46696">
    <property type="entry name" value="P450, PUTATIVE (EUROFUNG)-RELATED"/>
    <property type="match status" value="1"/>
</dbReference>
<dbReference type="InterPro" id="IPR036396">
    <property type="entry name" value="Cyt_P450_sf"/>
</dbReference>
<dbReference type="FunFam" id="1.10.630.10:FF:000018">
    <property type="entry name" value="Cytochrome P450 monooxygenase"/>
    <property type="match status" value="1"/>
</dbReference>
<dbReference type="CDD" id="cd11030">
    <property type="entry name" value="CYP105-like"/>
    <property type="match status" value="1"/>
</dbReference>
<keyword evidence="4 7" id="KW-0560">Oxidoreductase</keyword>